<proteinExistence type="predicted"/>
<keyword evidence="3" id="KW-0812">Transmembrane</keyword>
<feature type="transmembrane region" description="Helical" evidence="3">
    <location>
        <begin position="51"/>
        <end position="69"/>
    </location>
</feature>
<feature type="transmembrane region" description="Helical" evidence="3">
    <location>
        <begin position="190"/>
        <end position="209"/>
    </location>
</feature>
<comment type="caution">
    <text evidence="4">The sequence shown here is derived from an EMBL/GenBank/DDBJ whole genome shotgun (WGS) entry which is preliminary data.</text>
</comment>
<dbReference type="InterPro" id="IPR025238">
    <property type="entry name" value="DUF4184"/>
</dbReference>
<dbReference type="InterPro" id="IPR011990">
    <property type="entry name" value="TPR-like_helical_dom_sf"/>
</dbReference>
<dbReference type="PANTHER" id="PTHR44943">
    <property type="entry name" value="CELLULOSE SYNTHASE OPERON PROTEIN C"/>
    <property type="match status" value="1"/>
</dbReference>
<dbReference type="Gene3D" id="1.25.40.10">
    <property type="entry name" value="Tetratricopeptide repeat domain"/>
    <property type="match status" value="1"/>
</dbReference>
<evidence type="ECO:0000256" key="2">
    <source>
        <dbReference type="ARBA" id="ARBA00022803"/>
    </source>
</evidence>
<evidence type="ECO:0000256" key="3">
    <source>
        <dbReference type="SAM" id="Phobius"/>
    </source>
</evidence>
<dbReference type="InterPro" id="IPR051685">
    <property type="entry name" value="Ycf3/AcsC/BcsC/TPR_MFPF"/>
</dbReference>
<keyword evidence="3" id="KW-1133">Transmembrane helix</keyword>
<dbReference type="Proteomes" id="UP001338309">
    <property type="component" value="Unassembled WGS sequence"/>
</dbReference>
<dbReference type="Pfam" id="PF14559">
    <property type="entry name" value="TPR_19"/>
    <property type="match status" value="1"/>
</dbReference>
<accession>A0ABQ6PV45</accession>
<gene>
    <name evidence="4" type="ORF">Aconfl_32500</name>
</gene>
<keyword evidence="3" id="KW-0472">Membrane</keyword>
<dbReference type="RefSeq" id="WP_338225315.1">
    <property type="nucleotide sequence ID" value="NZ_BTPD01000010.1"/>
</dbReference>
<sequence>MPFTFSHPAAIVPFIKRSENLSVSALVIGSIVPDLEFYFKLRLDENIGHKAAGIFLFDFPVALLCFFLFQGLIKTTLFQFSPVFIQQRISFAALANTDWKKASRIWIVLISIAIGLASHLILDSITHHDGGLVSRFSFLSGMIHLGIISMPLYHVLQLGLSLLGLVWVIREMIKLPVYPKVAFAKSNFPFWTLLWVGASLAVLTRIYFFPEFISFWDGFMMCVGAGLYGLIFSSLAFWVFRKVFSGSDCEFDKLIDTGSIDPIFEIRSLSVKKNQSLSLFSQSVMEVNDLVDESQVIIRQGGDIQVNRAKIAAKNFTQVAPQGFGSSSFSLSTQNHSKSGFTNPGSNKLIDLYIHSLTYLKKYINPKSKVLGVLLFIFSAVPGTMAIQAANTMDPAQREAIIQQASKLRAEERFSEAIVELDKILSANPDDAQILLFKGDLCLQNKEFDRAVETYDALLPLNYELTVVRINKSYALFMSKKPSKALQVAQEAWAQDSLHQGAIVNHFNAMLWNTKTSAASDFLDANKEVLKQDQYLVMKARLATSSGDYRSGLAYYDTLVNAFPVSHYILEYGEVLIGKRRWQEAKALVEAKGAELSESQRARIEGLLEQASLQTAGLQLGFFEDIGGNSRLDQSIFWQNEKDQPVQVGFRAGASQVSSPEGQTTKSSFISGKIGYRWSAALESKGELTLQQIAPQVGDSYRGLTGRVETVYQPNDRRMVGLFYQSDILNFTADLLGKNIRSQDVGYMAHVMLDGRTGIFSQGSFGALNDQNTRMQFFGSIYRVLRTEPTLKTGLNFSGLTYSDSETTLYFAPDRFLSTEVFLDYSTPMPLISKLALQLQVAAGLQKIEDQPWDSTFRGQVEFNYRVSGFDLGLRGQFSDVAASSGTGYRFHYLTFRVQKTF</sequence>
<protein>
    <recommendedName>
        <fullName evidence="6">DUF4184 family protein</fullName>
    </recommendedName>
</protein>
<feature type="transmembrane region" description="Helical" evidence="3">
    <location>
        <begin position="142"/>
        <end position="169"/>
    </location>
</feature>
<feature type="transmembrane region" description="Helical" evidence="3">
    <location>
        <begin position="370"/>
        <end position="390"/>
    </location>
</feature>
<keyword evidence="2" id="KW-0802">TPR repeat</keyword>
<feature type="transmembrane region" description="Helical" evidence="3">
    <location>
        <begin position="215"/>
        <end position="240"/>
    </location>
</feature>
<dbReference type="SUPFAM" id="SSF48452">
    <property type="entry name" value="TPR-like"/>
    <property type="match status" value="1"/>
</dbReference>
<name>A0ABQ6PV45_9BACT</name>
<evidence type="ECO:0000256" key="1">
    <source>
        <dbReference type="ARBA" id="ARBA00022737"/>
    </source>
</evidence>
<dbReference type="PANTHER" id="PTHR44943:SF4">
    <property type="entry name" value="TPR REPEAT-CONTAINING PROTEIN MJ0798"/>
    <property type="match status" value="1"/>
</dbReference>
<evidence type="ECO:0000313" key="5">
    <source>
        <dbReference type="Proteomes" id="UP001338309"/>
    </source>
</evidence>
<reference evidence="4 5" key="1">
    <citation type="submission" date="2023-08" db="EMBL/GenBank/DDBJ databases">
        <title>Draft genome sequence of Algoriphagus confluentis.</title>
        <authorList>
            <person name="Takatani N."/>
            <person name="Hosokawa M."/>
            <person name="Sawabe T."/>
        </authorList>
    </citation>
    <scope>NUCLEOTIDE SEQUENCE [LARGE SCALE GENOMIC DNA]</scope>
    <source>
        <strain evidence="4 5">NBRC 111222</strain>
    </source>
</reference>
<evidence type="ECO:0008006" key="6">
    <source>
        <dbReference type="Google" id="ProtNLM"/>
    </source>
</evidence>
<feature type="transmembrane region" description="Helical" evidence="3">
    <location>
        <begin position="105"/>
        <end position="122"/>
    </location>
</feature>
<keyword evidence="5" id="KW-1185">Reference proteome</keyword>
<dbReference type="EMBL" id="BTPD01000010">
    <property type="protein sequence ID" value="GMQ30607.1"/>
    <property type="molecule type" value="Genomic_DNA"/>
</dbReference>
<keyword evidence="1" id="KW-0677">Repeat</keyword>
<organism evidence="4 5">
    <name type="scientific">Algoriphagus confluentis</name>
    <dbReference type="NCBI Taxonomy" id="1697556"/>
    <lineage>
        <taxon>Bacteria</taxon>
        <taxon>Pseudomonadati</taxon>
        <taxon>Bacteroidota</taxon>
        <taxon>Cytophagia</taxon>
        <taxon>Cytophagales</taxon>
        <taxon>Cyclobacteriaceae</taxon>
        <taxon>Algoriphagus</taxon>
    </lineage>
</organism>
<dbReference type="Pfam" id="PF13803">
    <property type="entry name" value="DUF4184"/>
    <property type="match status" value="1"/>
</dbReference>
<evidence type="ECO:0000313" key="4">
    <source>
        <dbReference type="EMBL" id="GMQ30607.1"/>
    </source>
</evidence>